<organism evidence="1">
    <name type="scientific">Fonticula alba</name>
    <name type="common">Slime mold</name>
    <dbReference type="NCBI Taxonomy" id="691883"/>
    <lineage>
        <taxon>Eukaryota</taxon>
        <taxon>Rotosphaerida</taxon>
        <taxon>Fonticulaceae</taxon>
        <taxon>Fonticula</taxon>
    </lineage>
</organism>
<dbReference type="GeneID" id="20529610"/>
<dbReference type="AlphaFoldDB" id="A0A058Z3V4"/>
<name>A0A058Z3V4_FONAL</name>
<dbReference type="EMBL" id="KB932208">
    <property type="protein sequence ID" value="KCV68593.1"/>
    <property type="molecule type" value="Genomic_DNA"/>
</dbReference>
<reference evidence="1" key="1">
    <citation type="submission" date="2013-04" db="EMBL/GenBank/DDBJ databases">
        <title>The Genome Sequence of Fonticula alba ATCC 38817.</title>
        <authorList>
            <consortium name="The Broad Institute Genomics Platform"/>
            <person name="Russ C."/>
            <person name="Cuomo C."/>
            <person name="Burger G."/>
            <person name="Gray M.W."/>
            <person name="Holland P.W.H."/>
            <person name="King N."/>
            <person name="Lang F.B.F."/>
            <person name="Roger A.J."/>
            <person name="Ruiz-Trillo I."/>
            <person name="Brown M."/>
            <person name="Walker B."/>
            <person name="Young S."/>
            <person name="Zeng Q."/>
            <person name="Gargeya S."/>
            <person name="Fitzgerald M."/>
            <person name="Haas B."/>
            <person name="Abouelleil A."/>
            <person name="Allen A.W."/>
            <person name="Alvarado L."/>
            <person name="Arachchi H.M."/>
            <person name="Berlin A.M."/>
            <person name="Chapman S.B."/>
            <person name="Gainer-Dewar J."/>
            <person name="Goldberg J."/>
            <person name="Griggs A."/>
            <person name="Gujja S."/>
            <person name="Hansen M."/>
            <person name="Howarth C."/>
            <person name="Imamovic A."/>
            <person name="Ireland A."/>
            <person name="Larimer J."/>
            <person name="McCowan C."/>
            <person name="Murphy C."/>
            <person name="Pearson M."/>
            <person name="Poon T.W."/>
            <person name="Priest M."/>
            <person name="Roberts A."/>
            <person name="Saif S."/>
            <person name="Shea T."/>
            <person name="Sisk P."/>
            <person name="Sykes S."/>
            <person name="Wortman J."/>
            <person name="Nusbaum C."/>
            <person name="Birren B."/>
        </authorList>
    </citation>
    <scope>NUCLEOTIDE SEQUENCE [LARGE SCALE GENOMIC DNA]</scope>
    <source>
        <strain evidence="1">ATCC 38817</strain>
    </source>
</reference>
<dbReference type="Proteomes" id="UP000030693">
    <property type="component" value="Unassembled WGS sequence"/>
</dbReference>
<evidence type="ECO:0000313" key="1">
    <source>
        <dbReference type="EMBL" id="KCV68593.1"/>
    </source>
</evidence>
<gene>
    <name evidence="1" type="ORF">H696_04885</name>
</gene>
<proteinExistence type="predicted"/>
<evidence type="ECO:0000313" key="2">
    <source>
        <dbReference type="Proteomes" id="UP000030693"/>
    </source>
</evidence>
<keyword evidence="2" id="KW-1185">Reference proteome</keyword>
<dbReference type="RefSeq" id="XP_009497025.1">
    <property type="nucleotide sequence ID" value="XM_009498750.1"/>
</dbReference>
<sequence>MPNNSAFDDWLALLEVINELSAHGDPNNPSFNQATVFATGQLPTFAIDRAFNTMSHNSPEIQRDLMHYVFGHIKKPGQDPRDSLFSKIVLFFALRRMLDLRNPDTTLLITNHLQSDFQEIARQLCPPGVHVKLISECCRVFSQLCSHEKILSFHDILELDFALQCHNPQYQSRFIAVIAEKHSEFNKKIHAKHERQKAMREGYTRRPEGDTVENEFADIWDSVGSGLPADSSSVAGLRHQQDFLAGVLSENGHHGSPGGKAEFPAEHLDFLRSMKPGPPDGMANLPSNLHSYVLLKIPGQPE</sequence>
<protein>
    <submittedName>
        <fullName evidence="1">Uncharacterized protein</fullName>
    </submittedName>
</protein>
<accession>A0A058Z3V4</accession>